<evidence type="ECO:0000313" key="3">
    <source>
        <dbReference type="Proteomes" id="UP000009234"/>
    </source>
</evidence>
<reference evidence="2 3" key="2">
    <citation type="journal article" date="2012" name="Stand. Genomic Sci.">
        <title>Complete genome sequence of the sulfate-reducing firmicute Desulfotomaculum ruminis type strain (DL(T)).</title>
        <authorList>
            <person name="Spring S."/>
            <person name="Visser M."/>
            <person name="Lu M."/>
            <person name="Copeland A."/>
            <person name="Lapidus A."/>
            <person name="Lucas S."/>
            <person name="Cheng J.F."/>
            <person name="Han C."/>
            <person name="Tapia R."/>
            <person name="Goodwin L.A."/>
            <person name="Pitluck S."/>
            <person name="Ivanova N."/>
            <person name="Land M."/>
            <person name="Hauser L."/>
            <person name="Larimer F."/>
            <person name="Rohde M."/>
            <person name="Goker M."/>
            <person name="Detter J.C."/>
            <person name="Kyrpides N.C."/>
            <person name="Woyke T."/>
            <person name="Schaap P.J."/>
            <person name="Plugge C.M."/>
            <person name="Muyzer G."/>
            <person name="Kuever J."/>
            <person name="Pereira I.A."/>
            <person name="Parshina S.N."/>
            <person name="Bernier-Latmani R."/>
            <person name="Stams A.J."/>
            <person name="Klenk H.P."/>
        </authorList>
    </citation>
    <scope>NUCLEOTIDE SEQUENCE [LARGE SCALE GENOMIC DNA]</scope>
    <source>
        <strain evidence="3">ATCC 23193 / DSM 2154 / NCIB 8452 / DL</strain>
    </source>
</reference>
<keyword evidence="1" id="KW-1133">Transmembrane helix</keyword>
<accession>F6DK00</accession>
<dbReference type="OrthoDB" id="2989546at2"/>
<feature type="transmembrane region" description="Helical" evidence="1">
    <location>
        <begin position="53"/>
        <end position="76"/>
    </location>
</feature>
<keyword evidence="1" id="KW-0812">Transmembrane</keyword>
<dbReference type="RefSeq" id="WP_013842074.1">
    <property type="nucleotide sequence ID" value="NC_015589.1"/>
</dbReference>
<evidence type="ECO:0000256" key="1">
    <source>
        <dbReference type="SAM" id="Phobius"/>
    </source>
</evidence>
<dbReference type="Proteomes" id="UP000009234">
    <property type="component" value="Chromosome"/>
</dbReference>
<dbReference type="HOGENOM" id="CLU_2179616_0_0_9"/>
<dbReference type="KEGG" id="dru:Desru_2062"/>
<keyword evidence="3" id="KW-1185">Reference proteome</keyword>
<feature type="transmembrane region" description="Helical" evidence="1">
    <location>
        <begin position="7"/>
        <end position="33"/>
    </location>
</feature>
<dbReference type="AlphaFoldDB" id="F6DK00"/>
<dbReference type="EMBL" id="CP002780">
    <property type="protein sequence ID" value="AEG60314.1"/>
    <property type="molecule type" value="Genomic_DNA"/>
</dbReference>
<gene>
    <name evidence="2" type="ordered locus">Desru_2062</name>
</gene>
<organism evidence="2 3">
    <name type="scientific">Desulforamulus ruminis (strain ATCC 23193 / DSM 2154 / NCIMB 8452 / DL)</name>
    <name type="common">Desulfotomaculum ruminis</name>
    <dbReference type="NCBI Taxonomy" id="696281"/>
    <lineage>
        <taxon>Bacteria</taxon>
        <taxon>Bacillati</taxon>
        <taxon>Bacillota</taxon>
        <taxon>Clostridia</taxon>
        <taxon>Eubacteriales</taxon>
        <taxon>Peptococcaceae</taxon>
        <taxon>Desulforamulus</taxon>
    </lineage>
</organism>
<evidence type="ECO:0000313" key="2">
    <source>
        <dbReference type="EMBL" id="AEG60314.1"/>
    </source>
</evidence>
<feature type="transmembrane region" description="Helical" evidence="1">
    <location>
        <begin position="88"/>
        <end position="108"/>
    </location>
</feature>
<protein>
    <submittedName>
        <fullName evidence="2">Uncharacterized protein</fullName>
    </submittedName>
</protein>
<name>F6DK00_DESRL</name>
<sequence length="109" mass="12553">MKHKNYYMFFIVSLVAFATFTFQKLLVLWIGFVRFSASDFPPGDILVEEKLKFLILYPALFTILVYIAIITLNILARRLIHVKVSQSVSIGLTLVALIFLEIRLILALF</sequence>
<reference evidence="3" key="1">
    <citation type="submission" date="2011-05" db="EMBL/GenBank/DDBJ databases">
        <title>Complete sequence of Desulfotomaculum ruminis DSM 2154.</title>
        <authorList>
            <person name="Lucas S."/>
            <person name="Copeland A."/>
            <person name="Lapidus A."/>
            <person name="Cheng J.-F."/>
            <person name="Goodwin L."/>
            <person name="Pitluck S."/>
            <person name="Lu M."/>
            <person name="Detter J.C."/>
            <person name="Han C."/>
            <person name="Tapia R."/>
            <person name="Land M."/>
            <person name="Hauser L."/>
            <person name="Kyrpides N."/>
            <person name="Ivanova N."/>
            <person name="Mikhailova N."/>
            <person name="Pagani I."/>
            <person name="Stams A.J.M."/>
            <person name="Plugge C.M."/>
            <person name="Muyzer G."/>
            <person name="Kuever J."/>
            <person name="Parshina S.N."/>
            <person name="Ivanova A.E."/>
            <person name="Nazina T.N."/>
            <person name="Brambilla E."/>
            <person name="Spring S."/>
            <person name="Klenk H.-P."/>
            <person name="Woyke T."/>
        </authorList>
    </citation>
    <scope>NUCLEOTIDE SEQUENCE [LARGE SCALE GENOMIC DNA]</scope>
    <source>
        <strain evidence="3">ATCC 23193 / DSM 2154 / NCIB 8452 / DL</strain>
    </source>
</reference>
<keyword evidence="1" id="KW-0472">Membrane</keyword>
<proteinExistence type="predicted"/>